<proteinExistence type="predicted"/>
<organism evidence="2 3">
    <name type="scientific">Streptomyces sodiiphilus</name>
    <dbReference type="NCBI Taxonomy" id="226217"/>
    <lineage>
        <taxon>Bacteria</taxon>
        <taxon>Bacillati</taxon>
        <taxon>Actinomycetota</taxon>
        <taxon>Actinomycetes</taxon>
        <taxon>Kitasatosporales</taxon>
        <taxon>Streptomycetaceae</taxon>
        <taxon>Streptomyces</taxon>
    </lineage>
</organism>
<evidence type="ECO:0000256" key="1">
    <source>
        <dbReference type="SAM" id="MobiDB-lite"/>
    </source>
</evidence>
<feature type="region of interest" description="Disordered" evidence="1">
    <location>
        <begin position="167"/>
        <end position="499"/>
    </location>
</feature>
<evidence type="ECO:0008006" key="4">
    <source>
        <dbReference type="Google" id="ProtNLM"/>
    </source>
</evidence>
<feature type="compositionally biased region" description="Gly residues" evidence="1">
    <location>
        <begin position="256"/>
        <end position="274"/>
    </location>
</feature>
<feature type="compositionally biased region" description="Basic and acidic residues" evidence="1">
    <location>
        <begin position="470"/>
        <end position="481"/>
    </location>
</feature>
<protein>
    <recommendedName>
        <fullName evidence="4">Translation initiation factor IF-2</fullName>
    </recommendedName>
</protein>
<dbReference type="InterPro" id="IPR038332">
    <property type="entry name" value="PPE_sf"/>
</dbReference>
<keyword evidence="3" id="KW-1185">Reference proteome</keyword>
<evidence type="ECO:0000313" key="2">
    <source>
        <dbReference type="EMBL" id="GAA1907707.1"/>
    </source>
</evidence>
<sequence length="499" mass="50064">MGHVGEFEGRSLEELAGLVAGAEPRALMARGEVLLGLAEALNETGAVIAGRIDRMAWEGQAADTFREWGRLFRRESQVLDEFVRHVGEAILQAGQALSEAQSSMPAAAAGPVVDSSRGSATGSGFVGADFLDEVAAARAEENRQEAIRVMERLSSHYRVAAQRMANAEEPMFRAPPGREASATGRGPVTHDDSSSDTSSDVPPEFRQPEPASGQPQESGASRGMAASDVRVPVDEGRVGTSVGSVGQGVYSPASPVGGGPAVPGAGAGGQGGAGHASPGALPVAQAPAAPNPKGAFPGPPATGRYRGGALQPGGPAGAARPPVGPADQPGARSPLVGRPSPGGGEGGAGRPANRPGESQASPVGRRTGSGSSGGQGKTGGQGARSAHPGSKGGVVEGIPRPAEAPQVVRGFPKGVVIGPEAPAGTHRNGPDRRTQQRIGPVVNPSPPGQARNSTQRKSGKRAAPISGGRKVQDDHTARALPKDSSNVAGAPGPDQRTSP</sequence>
<name>A0ABN2P118_9ACTN</name>
<feature type="compositionally biased region" description="Low complexity" evidence="1">
    <location>
        <begin position="238"/>
        <end position="255"/>
    </location>
</feature>
<reference evidence="2 3" key="1">
    <citation type="journal article" date="2019" name="Int. J. Syst. Evol. Microbiol.">
        <title>The Global Catalogue of Microorganisms (GCM) 10K type strain sequencing project: providing services to taxonomists for standard genome sequencing and annotation.</title>
        <authorList>
            <consortium name="The Broad Institute Genomics Platform"/>
            <consortium name="The Broad Institute Genome Sequencing Center for Infectious Disease"/>
            <person name="Wu L."/>
            <person name="Ma J."/>
        </authorList>
    </citation>
    <scope>NUCLEOTIDE SEQUENCE [LARGE SCALE GENOMIC DNA]</scope>
    <source>
        <strain evidence="2 3">JCM 13581</strain>
    </source>
</reference>
<feature type="compositionally biased region" description="Gly residues" evidence="1">
    <location>
        <begin position="370"/>
        <end position="382"/>
    </location>
</feature>
<dbReference type="Proteomes" id="UP001501303">
    <property type="component" value="Unassembled WGS sequence"/>
</dbReference>
<accession>A0ABN2P118</accession>
<evidence type="ECO:0000313" key="3">
    <source>
        <dbReference type="Proteomes" id="UP001501303"/>
    </source>
</evidence>
<feature type="compositionally biased region" description="Gly residues" evidence="1">
    <location>
        <begin position="340"/>
        <end position="349"/>
    </location>
</feature>
<dbReference type="Gene3D" id="1.20.1260.20">
    <property type="entry name" value="PPE superfamily"/>
    <property type="match status" value="1"/>
</dbReference>
<comment type="caution">
    <text evidence="2">The sequence shown here is derived from an EMBL/GenBank/DDBJ whole genome shotgun (WGS) entry which is preliminary data.</text>
</comment>
<dbReference type="EMBL" id="BAAAMJ010000014">
    <property type="protein sequence ID" value="GAA1907707.1"/>
    <property type="molecule type" value="Genomic_DNA"/>
</dbReference>
<gene>
    <name evidence="2" type="ORF">GCM10009716_17080</name>
</gene>